<dbReference type="AlphaFoldDB" id="A0A177WTM6"/>
<organism evidence="2 3">
    <name type="scientific">Batrachochytrium dendrobatidis (strain JEL423)</name>
    <dbReference type="NCBI Taxonomy" id="403673"/>
    <lineage>
        <taxon>Eukaryota</taxon>
        <taxon>Fungi</taxon>
        <taxon>Fungi incertae sedis</taxon>
        <taxon>Chytridiomycota</taxon>
        <taxon>Chytridiomycota incertae sedis</taxon>
        <taxon>Chytridiomycetes</taxon>
        <taxon>Rhizophydiales</taxon>
        <taxon>Rhizophydiales incertae sedis</taxon>
        <taxon>Batrachochytrium</taxon>
    </lineage>
</organism>
<feature type="compositionally biased region" description="Polar residues" evidence="1">
    <location>
        <begin position="366"/>
        <end position="380"/>
    </location>
</feature>
<feature type="compositionally biased region" description="Polar residues" evidence="1">
    <location>
        <begin position="206"/>
        <end position="236"/>
    </location>
</feature>
<feature type="region of interest" description="Disordered" evidence="1">
    <location>
        <begin position="129"/>
        <end position="243"/>
    </location>
</feature>
<dbReference type="EMBL" id="DS022309">
    <property type="protein sequence ID" value="OAJ43166.1"/>
    <property type="molecule type" value="Genomic_DNA"/>
</dbReference>
<proteinExistence type="predicted"/>
<sequence>MSQPKPFYAPLVGWEKEWTAPRPLADIQPAATLGSRPGNISKPQPNHYKVYKWTKAPNKPKISLSDPSLLANISPVLGVPVSTQANELSLVQASVDTLPLPQQISPIKADPVIVQGLYADSDIVMSDVQPTTTKSPVLNTGTRENIPEAPMRSASPTRSQTDTPTEFPATIHSGISKKDYSASQSPVAGRPVSPVKLASLERIGSPTRQPLQAQSPLSKRSPESSQIISAEQSPSSVKPHLPAAPVQSEALVKPHSAGNMSLPVHISLEKPASPAKSDIRAASSDVPQTTTSPFSKPSFPTFNVSTEQMATHSHVQAPHTFSSNSNSPVKPGSPFKQVSPQKDHISGISASNQQAASPRQTEHEPSSLTKPTGSNNQVPF</sequence>
<protein>
    <submittedName>
        <fullName evidence="2">Uncharacterized protein</fullName>
    </submittedName>
</protein>
<dbReference type="OrthoDB" id="10590114at2759"/>
<gene>
    <name evidence="2" type="ORF">BDEG_26546</name>
</gene>
<dbReference type="VEuPathDB" id="FungiDB:BDEG_26546"/>
<evidence type="ECO:0000313" key="2">
    <source>
        <dbReference type="EMBL" id="OAJ43166.1"/>
    </source>
</evidence>
<evidence type="ECO:0000313" key="3">
    <source>
        <dbReference type="Proteomes" id="UP000077115"/>
    </source>
</evidence>
<accession>A0A177WTM6</accession>
<dbReference type="Proteomes" id="UP000077115">
    <property type="component" value="Unassembled WGS sequence"/>
</dbReference>
<feature type="compositionally biased region" description="Polar residues" evidence="1">
    <location>
        <begin position="129"/>
        <end position="143"/>
    </location>
</feature>
<feature type="region of interest" description="Disordered" evidence="1">
    <location>
        <begin position="271"/>
        <end position="380"/>
    </location>
</feature>
<name>A0A177WTM6_BATDL</name>
<feature type="compositionally biased region" description="Polar residues" evidence="1">
    <location>
        <begin position="285"/>
        <end position="328"/>
    </location>
</feature>
<reference evidence="2 3" key="1">
    <citation type="submission" date="2006-10" db="EMBL/GenBank/DDBJ databases">
        <title>The Genome Sequence of Batrachochytrium dendrobatidis JEL423.</title>
        <authorList>
            <consortium name="The Broad Institute Genome Sequencing Platform"/>
            <person name="Birren B."/>
            <person name="Lander E."/>
            <person name="Galagan J."/>
            <person name="Cuomo C."/>
            <person name="Devon K."/>
            <person name="Jaffe D."/>
            <person name="Butler J."/>
            <person name="Alvarez P."/>
            <person name="Gnerre S."/>
            <person name="Grabherr M."/>
            <person name="Kleber M."/>
            <person name="Mauceli E."/>
            <person name="Brockman W."/>
            <person name="Young S."/>
            <person name="LaButti K."/>
            <person name="Sykes S."/>
            <person name="DeCaprio D."/>
            <person name="Crawford M."/>
            <person name="Koehrsen M."/>
            <person name="Engels R."/>
            <person name="Montgomery P."/>
            <person name="Pearson M."/>
            <person name="Howarth C."/>
            <person name="Larson L."/>
            <person name="White J."/>
            <person name="O'Leary S."/>
            <person name="Kodira C."/>
            <person name="Zeng Q."/>
            <person name="Yandava C."/>
            <person name="Alvarado L."/>
            <person name="Longcore J."/>
            <person name="James T."/>
        </authorList>
    </citation>
    <scope>NUCLEOTIDE SEQUENCE [LARGE SCALE GENOMIC DNA]</scope>
    <source>
        <strain evidence="2 3">JEL423</strain>
    </source>
</reference>
<feature type="compositionally biased region" description="Polar residues" evidence="1">
    <location>
        <begin position="348"/>
        <end position="359"/>
    </location>
</feature>
<evidence type="ECO:0000256" key="1">
    <source>
        <dbReference type="SAM" id="MobiDB-lite"/>
    </source>
</evidence>
<reference evidence="2 3" key="2">
    <citation type="submission" date="2016-05" db="EMBL/GenBank/DDBJ databases">
        <title>Lineage-specific infection strategies underlie the spectrum of fungal disease in amphibians.</title>
        <authorList>
            <person name="Cuomo C.A."/>
            <person name="Farrer R.A."/>
            <person name="James T."/>
            <person name="Longcore J."/>
            <person name="Birren B."/>
        </authorList>
    </citation>
    <scope>NUCLEOTIDE SEQUENCE [LARGE SCALE GENOMIC DNA]</scope>
    <source>
        <strain evidence="2 3">JEL423</strain>
    </source>
</reference>
<feature type="compositionally biased region" description="Polar residues" evidence="1">
    <location>
        <begin position="154"/>
        <end position="164"/>
    </location>
</feature>